<dbReference type="PROSITE" id="PS00688">
    <property type="entry name" value="SIGMA54_INTERACT_3"/>
    <property type="match status" value="1"/>
</dbReference>
<keyword evidence="7" id="KW-0804">Transcription</keyword>
<dbReference type="Pfam" id="PF25601">
    <property type="entry name" value="AAA_lid_14"/>
    <property type="match status" value="1"/>
</dbReference>
<dbReference type="Pfam" id="PF02954">
    <property type="entry name" value="HTH_8"/>
    <property type="match status" value="1"/>
</dbReference>
<dbReference type="Pfam" id="PF00158">
    <property type="entry name" value="Sigma54_activat"/>
    <property type="match status" value="1"/>
</dbReference>
<dbReference type="FunFam" id="3.40.50.2300:FF:000018">
    <property type="entry name" value="DNA-binding transcriptional regulator NtrC"/>
    <property type="match status" value="1"/>
</dbReference>
<dbReference type="GO" id="GO:0006355">
    <property type="term" value="P:regulation of DNA-templated transcription"/>
    <property type="evidence" value="ECO:0007669"/>
    <property type="project" value="InterPro"/>
</dbReference>
<dbReference type="Gene3D" id="1.10.10.60">
    <property type="entry name" value="Homeodomain-like"/>
    <property type="match status" value="1"/>
</dbReference>
<evidence type="ECO:0000256" key="5">
    <source>
        <dbReference type="ARBA" id="ARBA00023015"/>
    </source>
</evidence>
<dbReference type="PRINTS" id="PR01590">
    <property type="entry name" value="HTHFIS"/>
</dbReference>
<evidence type="ECO:0000259" key="10">
    <source>
        <dbReference type="PROSITE" id="PS50110"/>
    </source>
</evidence>
<dbReference type="SMART" id="SM00448">
    <property type="entry name" value="REC"/>
    <property type="match status" value="1"/>
</dbReference>
<keyword evidence="12" id="KW-1185">Reference proteome</keyword>
<dbReference type="EMBL" id="FOBS01000020">
    <property type="protein sequence ID" value="SEM53855.1"/>
    <property type="molecule type" value="Genomic_DNA"/>
</dbReference>
<dbReference type="PROSITE" id="PS50045">
    <property type="entry name" value="SIGMA54_INTERACT_4"/>
    <property type="match status" value="1"/>
</dbReference>
<feature type="modified residue" description="4-aspartylphosphate" evidence="8">
    <location>
        <position position="53"/>
    </location>
</feature>
<dbReference type="GO" id="GO:0005524">
    <property type="term" value="F:ATP binding"/>
    <property type="evidence" value="ECO:0007669"/>
    <property type="project" value="UniProtKB-KW"/>
</dbReference>
<reference evidence="11 12" key="1">
    <citation type="submission" date="2016-10" db="EMBL/GenBank/DDBJ databases">
        <authorList>
            <person name="de Groot N.N."/>
        </authorList>
    </citation>
    <scope>NUCLEOTIDE SEQUENCE [LARGE SCALE GENOMIC DNA]</scope>
    <source>
        <strain evidence="11 12">DSM 8423</strain>
    </source>
</reference>
<proteinExistence type="predicted"/>
<dbReference type="Proteomes" id="UP000198744">
    <property type="component" value="Unassembled WGS sequence"/>
</dbReference>
<dbReference type="AlphaFoldDB" id="A0A1H7Z6E2"/>
<accession>A0A1H7Z6E2</accession>
<dbReference type="InterPro" id="IPR001789">
    <property type="entry name" value="Sig_transdc_resp-reg_receiver"/>
</dbReference>
<dbReference type="Gene3D" id="1.10.8.60">
    <property type="match status" value="1"/>
</dbReference>
<dbReference type="STRING" id="43775.SAMN04489760_12059"/>
<evidence type="ECO:0000256" key="4">
    <source>
        <dbReference type="ARBA" id="ARBA00023012"/>
    </source>
</evidence>
<dbReference type="SUPFAM" id="SSF46689">
    <property type="entry name" value="Homeodomain-like"/>
    <property type="match status" value="1"/>
</dbReference>
<evidence type="ECO:0000256" key="6">
    <source>
        <dbReference type="ARBA" id="ARBA00023125"/>
    </source>
</evidence>
<name>A0A1H7Z6E2_9BACT</name>
<gene>
    <name evidence="11" type="ORF">SAMN04489760_12059</name>
</gene>
<evidence type="ECO:0000256" key="3">
    <source>
        <dbReference type="ARBA" id="ARBA00022840"/>
    </source>
</evidence>
<dbReference type="InterPro" id="IPR002197">
    <property type="entry name" value="HTH_Fis"/>
</dbReference>
<keyword evidence="5" id="KW-0805">Transcription regulation</keyword>
<evidence type="ECO:0000256" key="7">
    <source>
        <dbReference type="ARBA" id="ARBA00023163"/>
    </source>
</evidence>
<dbReference type="GO" id="GO:0043565">
    <property type="term" value="F:sequence-specific DNA binding"/>
    <property type="evidence" value="ECO:0007669"/>
    <property type="project" value="InterPro"/>
</dbReference>
<sequence>MLKNILIVDDEESICRSLGDILVDEGYEVSTANSGEEAIKILDEEPPGLVLLDIWLPGIDGMEVLKTAKSQHPKLPVVMMSGHGTIETAVKATKLGAFDFIEKPLSLEKVILTLKHALDMSRLEEENILLKQKVSREYELTGGSLPIMELKEMISIVAPTNAWILIMGENGTGKELVARAIHRQSKRADKPLVEVNCAAIPEELIESELFGHEKGAFTGATEKKRGKFDLAHEGTIFLDEVADMSLKAQAKILRILQEKKFERVGGNKVIQVDVRVLAATNKDLEKEMEEGRFRQDLFYRLNVIPLSVPPLRNRKEDIPLLVERFLNDYALKEGEPKKVLGEDAIALLMEHSWPGNVRELKNFIERLAILSTSNVISARDIPPLPKEGHKVEPFRDFGLDFAAGSFREAKMDFEKSYLAKKLREFEGNISKTAESIGLERSNLHKKIKAYGLESKGD</sequence>
<keyword evidence="3" id="KW-0067">ATP-binding</keyword>
<organism evidence="11 12">
    <name type="scientific">Syntrophus gentianae</name>
    <dbReference type="NCBI Taxonomy" id="43775"/>
    <lineage>
        <taxon>Bacteria</taxon>
        <taxon>Pseudomonadati</taxon>
        <taxon>Thermodesulfobacteriota</taxon>
        <taxon>Syntrophia</taxon>
        <taxon>Syntrophales</taxon>
        <taxon>Syntrophaceae</taxon>
        <taxon>Syntrophus</taxon>
    </lineage>
</organism>
<dbReference type="InterPro" id="IPR025944">
    <property type="entry name" value="Sigma_54_int_dom_CS"/>
</dbReference>
<keyword evidence="1 8" id="KW-0597">Phosphoprotein</keyword>
<dbReference type="PROSITE" id="PS00676">
    <property type="entry name" value="SIGMA54_INTERACT_2"/>
    <property type="match status" value="1"/>
</dbReference>
<dbReference type="PANTHER" id="PTHR32071">
    <property type="entry name" value="TRANSCRIPTIONAL REGULATORY PROTEIN"/>
    <property type="match status" value="1"/>
</dbReference>
<dbReference type="GO" id="GO:0000160">
    <property type="term" value="P:phosphorelay signal transduction system"/>
    <property type="evidence" value="ECO:0007669"/>
    <property type="project" value="UniProtKB-KW"/>
</dbReference>
<dbReference type="SUPFAM" id="SSF52172">
    <property type="entry name" value="CheY-like"/>
    <property type="match status" value="1"/>
</dbReference>
<dbReference type="InterPro" id="IPR058031">
    <property type="entry name" value="AAA_lid_NorR"/>
</dbReference>
<evidence type="ECO:0000313" key="12">
    <source>
        <dbReference type="Proteomes" id="UP000198744"/>
    </source>
</evidence>
<dbReference type="PROSITE" id="PS50110">
    <property type="entry name" value="RESPONSE_REGULATORY"/>
    <property type="match status" value="1"/>
</dbReference>
<evidence type="ECO:0000313" key="11">
    <source>
        <dbReference type="EMBL" id="SEM53855.1"/>
    </source>
</evidence>
<dbReference type="InterPro" id="IPR025943">
    <property type="entry name" value="Sigma_54_int_dom_ATP-bd_2"/>
</dbReference>
<dbReference type="Pfam" id="PF00072">
    <property type="entry name" value="Response_reg"/>
    <property type="match status" value="1"/>
</dbReference>
<dbReference type="OrthoDB" id="9814761at2"/>
<evidence type="ECO:0000256" key="2">
    <source>
        <dbReference type="ARBA" id="ARBA00022741"/>
    </source>
</evidence>
<evidence type="ECO:0000259" key="9">
    <source>
        <dbReference type="PROSITE" id="PS50045"/>
    </source>
</evidence>
<dbReference type="SUPFAM" id="SSF52540">
    <property type="entry name" value="P-loop containing nucleoside triphosphate hydrolases"/>
    <property type="match status" value="1"/>
</dbReference>
<feature type="domain" description="Sigma-54 factor interaction" evidence="9">
    <location>
        <begin position="140"/>
        <end position="369"/>
    </location>
</feature>
<keyword evidence="2" id="KW-0547">Nucleotide-binding</keyword>
<dbReference type="Gene3D" id="3.40.50.300">
    <property type="entry name" value="P-loop containing nucleotide triphosphate hydrolases"/>
    <property type="match status" value="1"/>
</dbReference>
<dbReference type="CDD" id="cd17550">
    <property type="entry name" value="REC_NtrX-like"/>
    <property type="match status" value="1"/>
</dbReference>
<evidence type="ECO:0000256" key="1">
    <source>
        <dbReference type="ARBA" id="ARBA00022553"/>
    </source>
</evidence>
<dbReference type="InterPro" id="IPR011006">
    <property type="entry name" value="CheY-like_superfamily"/>
</dbReference>
<dbReference type="CDD" id="cd00009">
    <property type="entry name" value="AAA"/>
    <property type="match status" value="1"/>
</dbReference>
<evidence type="ECO:0000256" key="8">
    <source>
        <dbReference type="PROSITE-ProRule" id="PRU00169"/>
    </source>
</evidence>
<dbReference type="InterPro" id="IPR027417">
    <property type="entry name" value="P-loop_NTPase"/>
</dbReference>
<dbReference type="InterPro" id="IPR002078">
    <property type="entry name" value="Sigma_54_int"/>
</dbReference>
<feature type="domain" description="Response regulatory" evidence="10">
    <location>
        <begin position="4"/>
        <end position="118"/>
    </location>
</feature>
<dbReference type="SMART" id="SM00382">
    <property type="entry name" value="AAA"/>
    <property type="match status" value="1"/>
</dbReference>
<keyword evidence="6" id="KW-0238">DNA-binding</keyword>
<dbReference type="RefSeq" id="WP_093884085.1">
    <property type="nucleotide sequence ID" value="NZ_FOBS01000020.1"/>
</dbReference>
<keyword evidence="4" id="KW-0902">Two-component regulatory system</keyword>
<dbReference type="InterPro" id="IPR009057">
    <property type="entry name" value="Homeodomain-like_sf"/>
</dbReference>
<dbReference type="PANTHER" id="PTHR32071:SF17">
    <property type="entry name" value="TRANSCRIPTIONAL REGULATOR (NTRC FAMILY)"/>
    <property type="match status" value="1"/>
</dbReference>
<protein>
    <submittedName>
        <fullName evidence="11">Two-component system, NtrC family, nitrogen regulation response regulator NtrX</fullName>
    </submittedName>
</protein>
<dbReference type="FunFam" id="3.40.50.300:FF:000006">
    <property type="entry name" value="DNA-binding transcriptional regulator NtrC"/>
    <property type="match status" value="1"/>
</dbReference>
<dbReference type="InterPro" id="IPR003593">
    <property type="entry name" value="AAA+_ATPase"/>
</dbReference>
<dbReference type="Gene3D" id="3.40.50.2300">
    <property type="match status" value="1"/>
</dbReference>